<sequence>MDSIDLLKTRWEAQGIALLPGESALKVHMAFASAGATPAADVLALYRKLGGMDDMDNAFFRLWPLDEVIKQNVKRSAAGVQFSDYMISCWNFTVKAVDDTRSEVYIDYCDDAQEPLLVAGSLAEFFDICASAEASRVLNPDYVKLNRAS</sequence>
<dbReference type="EMBL" id="WHJH01000015">
    <property type="protein sequence ID" value="NHZ90279.1"/>
    <property type="molecule type" value="Genomic_DNA"/>
</dbReference>
<organism evidence="1 2">
    <name type="scientific">Massilia mucilaginosa</name>
    <dbReference type="NCBI Taxonomy" id="2609282"/>
    <lineage>
        <taxon>Bacteria</taxon>
        <taxon>Pseudomonadati</taxon>
        <taxon>Pseudomonadota</taxon>
        <taxon>Betaproteobacteria</taxon>
        <taxon>Burkholderiales</taxon>
        <taxon>Oxalobacteraceae</taxon>
        <taxon>Telluria group</taxon>
        <taxon>Massilia</taxon>
    </lineage>
</organism>
<dbReference type="RefSeq" id="WP_166876317.1">
    <property type="nucleotide sequence ID" value="NZ_WHJH01000015.1"/>
</dbReference>
<keyword evidence="2" id="KW-1185">Reference proteome</keyword>
<accession>A0ABX0NTM8</accession>
<evidence type="ECO:0000313" key="1">
    <source>
        <dbReference type="EMBL" id="NHZ90279.1"/>
    </source>
</evidence>
<proteinExistence type="predicted"/>
<dbReference type="Proteomes" id="UP000609726">
    <property type="component" value="Unassembled WGS sequence"/>
</dbReference>
<protein>
    <recommendedName>
        <fullName evidence="3">Knr4/Smi1-like domain-containing protein</fullName>
    </recommendedName>
</protein>
<comment type="caution">
    <text evidence="1">The sequence shown here is derived from an EMBL/GenBank/DDBJ whole genome shotgun (WGS) entry which is preliminary data.</text>
</comment>
<evidence type="ECO:0008006" key="3">
    <source>
        <dbReference type="Google" id="ProtNLM"/>
    </source>
</evidence>
<reference evidence="1 2" key="1">
    <citation type="submission" date="2019-10" db="EMBL/GenBank/DDBJ databases">
        <title>Taxonomy of Antarctic Massilia spp.: description of Massilia rubra sp. nov., Massilia aquatica sp. nov., Massilia mucilaginosa sp. nov., Massilia frigida sp. nov. isolated from streams, lakes and regoliths.</title>
        <authorList>
            <person name="Holochova P."/>
            <person name="Sedlacek I."/>
            <person name="Kralova S."/>
            <person name="Maslanova I."/>
            <person name="Busse H.-J."/>
            <person name="Stankova E."/>
            <person name="Vrbovska V."/>
            <person name="Kovarovic V."/>
            <person name="Bartak M."/>
            <person name="Svec P."/>
            <person name="Pantucek R."/>
        </authorList>
    </citation>
    <scope>NUCLEOTIDE SEQUENCE [LARGE SCALE GENOMIC DNA]</scope>
    <source>
        <strain evidence="1 2">CCM 8733</strain>
    </source>
</reference>
<name>A0ABX0NTM8_9BURK</name>
<evidence type="ECO:0000313" key="2">
    <source>
        <dbReference type="Proteomes" id="UP000609726"/>
    </source>
</evidence>
<gene>
    <name evidence="1" type="ORF">F2P45_14820</name>
</gene>